<dbReference type="SUPFAM" id="SSF50969">
    <property type="entry name" value="YVTN repeat-like/Quinoprotein amine dehydrogenase"/>
    <property type="match status" value="1"/>
</dbReference>
<dbReference type="InterPro" id="IPR011044">
    <property type="entry name" value="Quino_amine_DH_bsu"/>
</dbReference>
<name>A0AAE6FY06_MYXXA</name>
<evidence type="ECO:0000313" key="1">
    <source>
        <dbReference type="EMBL" id="QDE67376.1"/>
    </source>
</evidence>
<dbReference type="RefSeq" id="WP_140853663.1">
    <property type="nucleotide sequence ID" value="NZ_CP017169.1"/>
</dbReference>
<organism evidence="1 2">
    <name type="scientific">Myxococcus xanthus</name>
    <dbReference type="NCBI Taxonomy" id="34"/>
    <lineage>
        <taxon>Bacteria</taxon>
        <taxon>Pseudomonadati</taxon>
        <taxon>Myxococcota</taxon>
        <taxon>Myxococcia</taxon>
        <taxon>Myxococcales</taxon>
        <taxon>Cystobacterineae</taxon>
        <taxon>Myxococcaceae</taxon>
        <taxon>Myxococcus</taxon>
    </lineage>
</organism>
<dbReference type="EMBL" id="CP017174">
    <property type="protein sequence ID" value="QDE67376.1"/>
    <property type="molecule type" value="Genomic_DNA"/>
</dbReference>
<protein>
    <submittedName>
        <fullName evidence="1">Uncharacterized protein</fullName>
    </submittedName>
</protein>
<dbReference type="InterPro" id="IPR015943">
    <property type="entry name" value="WD40/YVTN_repeat-like_dom_sf"/>
</dbReference>
<sequence length="116" mass="12926">MTSRRVFGAAPFNVPGEFIGVDFSPDSRRLWATLEADNTSRVVAFDVESGRVAEQREVGTNVWAVHTLQGKDVLVGRWGFVRRIPAKGKAVWTLKGERSLHLPCPRVGRARRGRTP</sequence>
<dbReference type="AlphaFoldDB" id="A0AAE6FY06"/>
<proteinExistence type="predicted"/>
<evidence type="ECO:0000313" key="2">
    <source>
        <dbReference type="Proteomes" id="UP000320179"/>
    </source>
</evidence>
<dbReference type="Gene3D" id="2.130.10.10">
    <property type="entry name" value="YVTN repeat-like/Quinoprotein amine dehydrogenase"/>
    <property type="match status" value="1"/>
</dbReference>
<accession>A0AAE6FY06</accession>
<gene>
    <name evidence="1" type="ORF">BHS09_10465</name>
</gene>
<dbReference type="Proteomes" id="UP000320179">
    <property type="component" value="Chromosome"/>
</dbReference>
<reference evidence="1 2" key="1">
    <citation type="journal article" date="2019" name="Science">
        <title>Social genes are selection hotspots in kin groups of a soil microbe.</title>
        <authorList>
            <person name="Wielgoss S."/>
            <person name="Wolfensberger R."/>
            <person name="Sun L."/>
            <person name="Fiegna F."/>
            <person name="Velicer G.J."/>
        </authorList>
    </citation>
    <scope>NUCLEOTIDE SEQUENCE [LARGE SCALE GENOMIC DNA]</scope>
    <source>
        <strain evidence="1 2">MC3.5.9c15</strain>
    </source>
</reference>